<feature type="domain" description="Haemolysin-type calcium binding-related" evidence="10">
    <location>
        <begin position="201"/>
        <end position="243"/>
    </location>
</feature>
<keyword evidence="5" id="KW-0677">Repeat</keyword>
<dbReference type="Pfam" id="PF00353">
    <property type="entry name" value="HemolysinCabind"/>
    <property type="match status" value="8"/>
</dbReference>
<comment type="subcellular location">
    <subcellularLocation>
        <location evidence="1">Membrane</location>
    </subcellularLocation>
    <subcellularLocation>
        <location evidence="2">Secreted</location>
    </subcellularLocation>
</comment>
<reference evidence="11 13" key="1">
    <citation type="submission" date="2015-09" db="EMBL/GenBank/DDBJ databases">
        <title>Genome announcement of multiple Pseudomonas syringae strains.</title>
        <authorList>
            <person name="Thakur S."/>
            <person name="Wang P.W."/>
            <person name="Gong Y."/>
            <person name="Weir B.S."/>
            <person name="Guttman D.S."/>
        </authorList>
    </citation>
    <scope>NUCLEOTIDE SEQUENCE [LARGE SCALE GENOMIC DNA]</scope>
    <source>
        <strain evidence="11 13">ICMP2823</strain>
    </source>
</reference>
<evidence type="ECO:0000256" key="2">
    <source>
        <dbReference type="ARBA" id="ARBA00004613"/>
    </source>
</evidence>
<dbReference type="Gene3D" id="2.150.10.10">
    <property type="entry name" value="Serralysin-like metalloprotease, C-terminal"/>
    <property type="match status" value="7"/>
</dbReference>
<feature type="region of interest" description="Disordered" evidence="9">
    <location>
        <begin position="460"/>
        <end position="491"/>
    </location>
</feature>
<dbReference type="GO" id="GO:0016020">
    <property type="term" value="C:membrane"/>
    <property type="evidence" value="ECO:0007669"/>
    <property type="project" value="UniProtKB-SubCell"/>
</dbReference>
<evidence type="ECO:0000256" key="3">
    <source>
        <dbReference type="ARBA" id="ARBA00022525"/>
    </source>
</evidence>
<dbReference type="InterPro" id="IPR003995">
    <property type="entry name" value="RTX_toxin_determinant-A"/>
</dbReference>
<dbReference type="InterPro" id="IPR018511">
    <property type="entry name" value="Hemolysin-typ_Ca-bd_CS"/>
</dbReference>
<dbReference type="InterPro" id="IPR001343">
    <property type="entry name" value="Hemolysn_Ca-bd"/>
</dbReference>
<feature type="region of interest" description="Disordered" evidence="9">
    <location>
        <begin position="78"/>
        <end position="111"/>
    </location>
</feature>
<evidence type="ECO:0000256" key="5">
    <source>
        <dbReference type="ARBA" id="ARBA00022737"/>
    </source>
</evidence>
<dbReference type="PRINTS" id="PR01488">
    <property type="entry name" value="RTXTOXINA"/>
</dbReference>
<feature type="domain" description="Haemolysin-type calcium binding-related" evidence="10">
    <location>
        <begin position="383"/>
        <end position="426"/>
    </location>
</feature>
<comment type="caution">
    <text evidence="11">The sequence shown here is derived from an EMBL/GenBank/DDBJ whole genome shotgun (WGS) entry which is preliminary data.</text>
</comment>
<dbReference type="GO" id="GO:0005576">
    <property type="term" value="C:extracellular region"/>
    <property type="evidence" value="ECO:0007669"/>
    <property type="project" value="UniProtKB-SubCell"/>
</dbReference>
<keyword evidence="6" id="KW-0106">Calcium</keyword>
<sequence>MKLIGLNAADVSVRRESNDLLIRVLGTTDSLRVVSHFTNDATYGYQIDQIQFADGSTWNQAAIRSAVLQGTDADETLAGTASDDSIDAGAGDDTLNGGGGNDTLSGSKGADTLNGEAGDDLMLGGLGNDTLNGGLGNDILDGGAGNDRLDGGDGDDTYLFAKGAGQDTIYYAYENRVGKLDTVKLVDLNAVDVSVRRDGNDLLIRVLGSTDSLRVVYHFQSDATGGYQIDRIQFADGSFWDQAAIKNQVLQGSEVEETLSGTGGDDVIDAGAGDDIINGAAGNDTLAGNAGADSLNGNEGNDLLLGGAGNDSLIGGTGDDILDGGLGNDQLDGGEGNDTYLFGKGAGQDTIYYAYENREGKLDTIKLTDLNASDVSVRRDGNDLIIRVLGSTDSLRVVYHFQGDAAGGYQIDRIQFADGSFWDQSQIKSQVMQGSDIDETLSGTSGNDLIDAGAGDDTVNGGSGNDTLSGGAGADTLNGDGGNDLLQGGAGNDTLYGGDGNDVLDGGAGNDQLNGGDGDDTYLFGKGAGQDSIYYANEARVGKLDTVKLADLNVSDVSITRDSSDLLIRVNGTIDSLRVMNHFAEDATSGYQIDQLQFADGTLWNQSAIKSQVLFGNSSDQSLRGYASDDVINAGDGDDNVSGAAGNDSIYGSKGLDTLYGEEGDDRLYGESGNDTLYGGAGNDVLNGGTGNDSLIGGDGSDTYEINIGSGRDVINNYDVSSGTDVLQFGTDVSLEDLWFRRSGSDLEVSIIDTSDKVVVSNWYAANDYQVDQFKTADGKTLLDSQVQSLVDTMASFGVDAGAERDLTTAQQTQLDTVLAANWQ</sequence>
<dbReference type="GO" id="GO:0005509">
    <property type="term" value="F:calcium ion binding"/>
    <property type="evidence" value="ECO:0007669"/>
    <property type="project" value="InterPro"/>
</dbReference>
<feature type="domain" description="Haemolysin-type calcium binding-related" evidence="10">
    <location>
        <begin position="565"/>
        <end position="607"/>
    </location>
</feature>
<dbReference type="Proteomes" id="UP000050564">
    <property type="component" value="Unassembled WGS sequence"/>
</dbReference>
<feature type="compositionally biased region" description="Low complexity" evidence="9">
    <location>
        <begin position="78"/>
        <end position="95"/>
    </location>
</feature>
<evidence type="ECO:0000313" key="12">
    <source>
        <dbReference type="EMBL" id="RMN26948.1"/>
    </source>
</evidence>
<dbReference type="AlphaFoldDB" id="A0A0P9L2H4"/>
<dbReference type="PROSITE" id="PS00330">
    <property type="entry name" value="HEMOLYSIN_CALCIUM"/>
    <property type="match status" value="11"/>
</dbReference>
<reference evidence="12 14" key="2">
    <citation type="submission" date="2018-08" db="EMBL/GenBank/DDBJ databases">
        <title>Recombination of ecologically and evolutionarily significant loci maintains genetic cohesion in the Pseudomonas syringae species complex.</title>
        <authorList>
            <person name="Dillon M."/>
            <person name="Thakur S."/>
            <person name="Almeida R.N.D."/>
            <person name="Weir B.S."/>
            <person name="Guttman D.S."/>
        </authorList>
    </citation>
    <scope>NUCLEOTIDE SEQUENCE [LARGE SCALE GENOMIC DNA]</scope>
    <source>
        <strain evidence="12 14">ICMP 2821</strain>
    </source>
</reference>
<keyword evidence="8" id="KW-0472">Membrane</keyword>
<feature type="domain" description="Haemolysin-type calcium binding-related" evidence="10">
    <location>
        <begin position="19"/>
        <end position="61"/>
    </location>
</feature>
<evidence type="ECO:0000256" key="7">
    <source>
        <dbReference type="ARBA" id="ARBA00023026"/>
    </source>
</evidence>
<dbReference type="PRINTS" id="PR00313">
    <property type="entry name" value="CABNDNGRPT"/>
</dbReference>
<evidence type="ECO:0000256" key="4">
    <source>
        <dbReference type="ARBA" id="ARBA00022656"/>
    </source>
</evidence>
<dbReference type="Proteomes" id="UP000281372">
    <property type="component" value="Unassembled WGS sequence"/>
</dbReference>
<evidence type="ECO:0000256" key="1">
    <source>
        <dbReference type="ARBA" id="ARBA00004370"/>
    </source>
</evidence>
<dbReference type="Pfam" id="PF06594">
    <property type="entry name" value="HCBP_related"/>
    <property type="match status" value="5"/>
</dbReference>
<dbReference type="InterPro" id="IPR011049">
    <property type="entry name" value="Serralysin-like_metalloprot_C"/>
</dbReference>
<evidence type="ECO:0000313" key="11">
    <source>
        <dbReference type="EMBL" id="KPW70632.1"/>
    </source>
</evidence>
<evidence type="ECO:0000256" key="6">
    <source>
        <dbReference type="ARBA" id="ARBA00022837"/>
    </source>
</evidence>
<evidence type="ECO:0000313" key="13">
    <source>
        <dbReference type="Proteomes" id="UP000050564"/>
    </source>
</evidence>
<dbReference type="PANTHER" id="PTHR38340">
    <property type="entry name" value="S-LAYER PROTEIN"/>
    <property type="match status" value="1"/>
</dbReference>
<dbReference type="PANTHER" id="PTHR38340:SF1">
    <property type="entry name" value="S-LAYER PROTEIN"/>
    <property type="match status" value="1"/>
</dbReference>
<organism evidence="11 13">
    <name type="scientific">Pseudomonas cannabina</name>
    <dbReference type="NCBI Taxonomy" id="86840"/>
    <lineage>
        <taxon>Bacteria</taxon>
        <taxon>Pseudomonadati</taxon>
        <taxon>Pseudomonadota</taxon>
        <taxon>Gammaproteobacteria</taxon>
        <taxon>Pseudomonadales</taxon>
        <taxon>Pseudomonadaceae</taxon>
        <taxon>Pseudomonas</taxon>
    </lineage>
</organism>
<dbReference type="EMBL" id="LJPX01000386">
    <property type="protein sequence ID" value="KPW70632.1"/>
    <property type="molecule type" value="Genomic_DNA"/>
</dbReference>
<evidence type="ECO:0000256" key="9">
    <source>
        <dbReference type="SAM" id="MobiDB-lite"/>
    </source>
</evidence>
<protein>
    <submittedName>
        <fullName evidence="11">Hemolysin-type calcium-binding region</fullName>
    </submittedName>
</protein>
<dbReference type="GO" id="GO:0090729">
    <property type="term" value="F:toxin activity"/>
    <property type="evidence" value="ECO:0007669"/>
    <property type="project" value="UniProtKB-KW"/>
</dbReference>
<dbReference type="InterPro" id="IPR010566">
    <property type="entry name" value="Haemolys_ca-bd"/>
</dbReference>
<evidence type="ECO:0000256" key="8">
    <source>
        <dbReference type="ARBA" id="ARBA00023136"/>
    </source>
</evidence>
<feature type="domain" description="Haemolysin-type calcium binding-related" evidence="10">
    <location>
        <begin position="746"/>
        <end position="782"/>
    </location>
</feature>
<feature type="compositionally biased region" description="Low complexity" evidence="9">
    <location>
        <begin position="474"/>
        <end position="487"/>
    </location>
</feature>
<dbReference type="InterPro" id="IPR050557">
    <property type="entry name" value="RTX_toxin/Mannuronan_C5-epim"/>
</dbReference>
<gene>
    <name evidence="11" type="ORF">ALO81_05007</name>
    <name evidence="12" type="ORF">ALQ64_02576</name>
</gene>
<dbReference type="PATRIC" id="fig|86840.3.peg.4553"/>
<accession>A0A0P9L2H4</accession>
<evidence type="ECO:0000259" key="10">
    <source>
        <dbReference type="Pfam" id="PF06594"/>
    </source>
</evidence>
<name>A0A0P9L2H4_PSECA</name>
<keyword evidence="3" id="KW-0964">Secreted</keyword>
<proteinExistence type="predicted"/>
<keyword evidence="7" id="KW-0843">Virulence</keyword>
<evidence type="ECO:0000313" key="14">
    <source>
        <dbReference type="Proteomes" id="UP000281372"/>
    </source>
</evidence>
<dbReference type="EMBL" id="RBOW01000611">
    <property type="protein sequence ID" value="RMN26948.1"/>
    <property type="molecule type" value="Genomic_DNA"/>
</dbReference>
<dbReference type="SUPFAM" id="SSF51120">
    <property type="entry name" value="beta-Roll"/>
    <property type="match status" value="4"/>
</dbReference>
<keyword evidence="4" id="KW-0800">Toxin</keyword>